<gene>
    <name evidence="2" type="ORF">JFL75_03155</name>
</gene>
<evidence type="ECO:0000313" key="3">
    <source>
        <dbReference type="Proteomes" id="UP000595917"/>
    </source>
</evidence>
<dbReference type="InterPro" id="IPR011990">
    <property type="entry name" value="TPR-like_helical_dom_sf"/>
</dbReference>
<dbReference type="KEGG" id="bhc:JFL75_03155"/>
<accession>A0A7T7XP47</accession>
<organism evidence="2 3">
    <name type="scientific">Breznakiella homolactica</name>
    <dbReference type="NCBI Taxonomy" id="2798577"/>
    <lineage>
        <taxon>Bacteria</taxon>
        <taxon>Pseudomonadati</taxon>
        <taxon>Spirochaetota</taxon>
        <taxon>Spirochaetia</taxon>
        <taxon>Spirochaetales</taxon>
        <taxon>Breznakiellaceae</taxon>
        <taxon>Breznakiella</taxon>
    </lineage>
</organism>
<protein>
    <submittedName>
        <fullName evidence="2">Uncharacterized protein</fullName>
    </submittedName>
</protein>
<dbReference type="EMBL" id="CP067089">
    <property type="protein sequence ID" value="QQO09924.1"/>
    <property type="molecule type" value="Genomic_DNA"/>
</dbReference>
<keyword evidence="1" id="KW-0812">Transmembrane</keyword>
<dbReference type="RefSeq" id="WP_215627228.1">
    <property type="nucleotide sequence ID" value="NZ_CP067089.2"/>
</dbReference>
<proteinExistence type="predicted"/>
<dbReference type="AlphaFoldDB" id="A0A7T7XP47"/>
<evidence type="ECO:0000313" key="2">
    <source>
        <dbReference type="EMBL" id="QQO09924.1"/>
    </source>
</evidence>
<evidence type="ECO:0000256" key="1">
    <source>
        <dbReference type="SAM" id="Phobius"/>
    </source>
</evidence>
<name>A0A7T7XP47_9SPIR</name>
<reference evidence="2" key="1">
    <citation type="submission" date="2021-01" db="EMBL/GenBank/DDBJ databases">
        <title>Description of Breznakiella homolactica.</title>
        <authorList>
            <person name="Song Y."/>
            <person name="Brune A."/>
        </authorList>
    </citation>
    <scope>NUCLEOTIDE SEQUENCE</scope>
    <source>
        <strain evidence="2">RmG30</strain>
    </source>
</reference>
<keyword evidence="1" id="KW-1133">Transmembrane helix</keyword>
<keyword evidence="1" id="KW-0472">Membrane</keyword>
<sequence>MIPDDVTNDDLDLLLVWVTYPMLHGKIAINEIEEKILEKYGLLPEQIDPQGKFNDYVHDNFIKELFEKIDYSNALSFLVLNKGRKYLTALWVFLFIVLFAIIFSLGTVFGLFNLYIDSAVYFIMPLLLIIFILNTLNEKIFNKIILNMKPGDILKILLAKDEIISLKTKPLVINESSIFSNPAVYTAFSKKKLICEYYRKKIKCEERNLFNLVVYFLATDYLIKTEKNKEVVEYLEEEALDALLYILAFKPNSYFTIYNIAFYQLNLLRLNESKKNFEECQKINPENVYVKTWISILSFLDKK</sequence>
<dbReference type="SUPFAM" id="SSF48452">
    <property type="entry name" value="TPR-like"/>
    <property type="match status" value="1"/>
</dbReference>
<dbReference type="Proteomes" id="UP000595917">
    <property type="component" value="Chromosome"/>
</dbReference>
<feature type="transmembrane region" description="Helical" evidence="1">
    <location>
        <begin position="86"/>
        <end position="112"/>
    </location>
</feature>
<keyword evidence="3" id="KW-1185">Reference proteome</keyword>
<feature type="transmembrane region" description="Helical" evidence="1">
    <location>
        <begin position="118"/>
        <end position="136"/>
    </location>
</feature>